<gene>
    <name evidence="11" type="ORF">ACFQ3C_09785</name>
</gene>
<dbReference type="InterPro" id="IPR007387">
    <property type="entry name" value="TRAP_DctQ"/>
</dbReference>
<keyword evidence="4 9" id="KW-0997">Cell inner membrane</keyword>
<dbReference type="RefSeq" id="WP_380791182.1">
    <property type="nucleotide sequence ID" value="NZ_JBHTKR010000004.1"/>
</dbReference>
<comment type="similarity">
    <text evidence="8 9">Belongs to the TRAP transporter small permease family.</text>
</comment>
<evidence type="ECO:0000256" key="2">
    <source>
        <dbReference type="ARBA" id="ARBA00022448"/>
    </source>
</evidence>
<keyword evidence="12" id="KW-1185">Reference proteome</keyword>
<evidence type="ECO:0000256" key="5">
    <source>
        <dbReference type="ARBA" id="ARBA00022692"/>
    </source>
</evidence>
<feature type="transmembrane region" description="Helical" evidence="9">
    <location>
        <begin position="62"/>
        <end position="78"/>
    </location>
</feature>
<feature type="transmembrane region" description="Helical" evidence="9">
    <location>
        <begin position="98"/>
        <end position="120"/>
    </location>
</feature>
<sequence length="192" mass="20719">MTGSDRLATRVMTLVNGLRTANRWIALLCGMVLVGAVALIIVEVLGRQFPALHLGGADELSGYIMAAIATWGFSYALVERAHVRIDLVHARLPVGGRAVMDVIAMASVLLVAVLVASYAYDVLAKSVARGSRSNTPLGIPLWMPQIIWFGGWVWLTLTSALLLAATVILSLLRRWDMVEQIASIPVETGEVQ</sequence>
<evidence type="ECO:0000259" key="10">
    <source>
        <dbReference type="Pfam" id="PF04290"/>
    </source>
</evidence>
<comment type="subunit">
    <text evidence="9">The complex comprises the extracytoplasmic solute receptor protein and the two transmembrane proteins.</text>
</comment>
<name>A0ABW3TGW3_9RHOB</name>
<evidence type="ECO:0000256" key="3">
    <source>
        <dbReference type="ARBA" id="ARBA00022475"/>
    </source>
</evidence>
<keyword evidence="7 9" id="KW-0472">Membrane</keyword>
<evidence type="ECO:0000256" key="8">
    <source>
        <dbReference type="ARBA" id="ARBA00038436"/>
    </source>
</evidence>
<dbReference type="PANTHER" id="PTHR35011:SF10">
    <property type="entry name" value="TRAP TRANSPORTER SMALL PERMEASE PROTEIN"/>
    <property type="match status" value="1"/>
</dbReference>
<accession>A0ABW3TGW3</accession>
<evidence type="ECO:0000313" key="12">
    <source>
        <dbReference type="Proteomes" id="UP001597151"/>
    </source>
</evidence>
<dbReference type="EMBL" id="JBHTKR010000004">
    <property type="protein sequence ID" value="MFD1194960.1"/>
    <property type="molecule type" value="Genomic_DNA"/>
</dbReference>
<feature type="transmembrane region" description="Helical" evidence="9">
    <location>
        <begin position="146"/>
        <end position="172"/>
    </location>
</feature>
<evidence type="ECO:0000313" key="11">
    <source>
        <dbReference type="EMBL" id="MFD1194960.1"/>
    </source>
</evidence>
<keyword evidence="3" id="KW-1003">Cell membrane</keyword>
<evidence type="ECO:0000256" key="6">
    <source>
        <dbReference type="ARBA" id="ARBA00022989"/>
    </source>
</evidence>
<proteinExistence type="inferred from homology"/>
<dbReference type="Pfam" id="PF04290">
    <property type="entry name" value="DctQ"/>
    <property type="match status" value="1"/>
</dbReference>
<dbReference type="Proteomes" id="UP001597151">
    <property type="component" value="Unassembled WGS sequence"/>
</dbReference>
<evidence type="ECO:0000256" key="1">
    <source>
        <dbReference type="ARBA" id="ARBA00004429"/>
    </source>
</evidence>
<comment type="subcellular location">
    <subcellularLocation>
        <location evidence="1 9">Cell inner membrane</location>
        <topology evidence="1 9">Multi-pass membrane protein</topology>
    </subcellularLocation>
</comment>
<keyword evidence="2 9" id="KW-0813">Transport</keyword>
<comment type="caution">
    <text evidence="11">The sequence shown here is derived from an EMBL/GenBank/DDBJ whole genome shotgun (WGS) entry which is preliminary data.</text>
</comment>
<reference evidence="12" key="1">
    <citation type="journal article" date="2019" name="Int. J. Syst. Evol. Microbiol.">
        <title>The Global Catalogue of Microorganisms (GCM) 10K type strain sequencing project: providing services to taxonomists for standard genome sequencing and annotation.</title>
        <authorList>
            <consortium name="The Broad Institute Genomics Platform"/>
            <consortium name="The Broad Institute Genome Sequencing Center for Infectious Disease"/>
            <person name="Wu L."/>
            <person name="Ma J."/>
        </authorList>
    </citation>
    <scope>NUCLEOTIDE SEQUENCE [LARGE SCALE GENOMIC DNA]</scope>
    <source>
        <strain evidence="12">CCUG 55328</strain>
    </source>
</reference>
<feature type="transmembrane region" description="Helical" evidence="9">
    <location>
        <begin position="21"/>
        <end position="42"/>
    </location>
</feature>
<protein>
    <recommendedName>
        <fullName evidence="9">TRAP transporter small permease protein</fullName>
    </recommendedName>
</protein>
<organism evidence="11 12">
    <name type="scientific">Seohaeicola saemankumensis</name>
    <dbReference type="NCBI Taxonomy" id="481181"/>
    <lineage>
        <taxon>Bacteria</taxon>
        <taxon>Pseudomonadati</taxon>
        <taxon>Pseudomonadota</taxon>
        <taxon>Alphaproteobacteria</taxon>
        <taxon>Rhodobacterales</taxon>
        <taxon>Roseobacteraceae</taxon>
        <taxon>Seohaeicola</taxon>
    </lineage>
</organism>
<evidence type="ECO:0000256" key="7">
    <source>
        <dbReference type="ARBA" id="ARBA00023136"/>
    </source>
</evidence>
<dbReference type="PANTHER" id="PTHR35011">
    <property type="entry name" value="2,3-DIKETO-L-GULONATE TRAP TRANSPORTER SMALL PERMEASE PROTEIN YIAM"/>
    <property type="match status" value="1"/>
</dbReference>
<comment type="function">
    <text evidence="9">Part of the tripartite ATP-independent periplasmic (TRAP) transport system.</text>
</comment>
<keyword evidence="6 9" id="KW-1133">Transmembrane helix</keyword>
<dbReference type="InterPro" id="IPR055348">
    <property type="entry name" value="DctQ"/>
</dbReference>
<keyword evidence="5 9" id="KW-0812">Transmembrane</keyword>
<evidence type="ECO:0000256" key="4">
    <source>
        <dbReference type="ARBA" id="ARBA00022519"/>
    </source>
</evidence>
<feature type="domain" description="Tripartite ATP-independent periplasmic transporters DctQ component" evidence="10">
    <location>
        <begin position="37"/>
        <end position="161"/>
    </location>
</feature>
<evidence type="ECO:0000256" key="9">
    <source>
        <dbReference type="RuleBase" id="RU369079"/>
    </source>
</evidence>